<dbReference type="EMBL" id="AXCR01000010">
    <property type="protein sequence ID" value="KJR82871.1"/>
    <property type="molecule type" value="Genomic_DNA"/>
</dbReference>
<comment type="caution">
    <text evidence="1">The sequence shown here is derived from an EMBL/GenBank/DDBJ whole genome shotgun (WGS) entry which is preliminary data.</text>
</comment>
<accession>A0A0F2M3X7</accession>
<dbReference type="RefSeq" id="XP_016585547.1">
    <property type="nucleotide sequence ID" value="XM_016731367.1"/>
</dbReference>
<dbReference type="AlphaFoldDB" id="A0A0F2M3X7"/>
<dbReference type="GeneID" id="27666644"/>
<reference evidence="1 2" key="1">
    <citation type="journal article" date="2014" name="BMC Genomics">
        <title>Comparative genomics of the major fungal agents of human and animal Sporotrichosis: Sporothrix schenckii and Sporothrix brasiliensis.</title>
        <authorList>
            <person name="Teixeira M.M."/>
            <person name="de Almeida L.G."/>
            <person name="Kubitschek-Barreira P."/>
            <person name="Alves F.L."/>
            <person name="Kioshima E.S."/>
            <person name="Abadio A.K."/>
            <person name="Fernandes L."/>
            <person name="Derengowski L.S."/>
            <person name="Ferreira K.S."/>
            <person name="Souza R.C."/>
            <person name="Ruiz J.C."/>
            <person name="de Andrade N.C."/>
            <person name="Paes H.C."/>
            <person name="Nicola A.M."/>
            <person name="Albuquerque P."/>
            <person name="Gerber A.L."/>
            <person name="Martins V.P."/>
            <person name="Peconick L.D."/>
            <person name="Neto A.V."/>
            <person name="Chaucanez C.B."/>
            <person name="Silva P.A."/>
            <person name="Cunha O.L."/>
            <person name="de Oliveira F.F."/>
            <person name="dos Santos T.C."/>
            <person name="Barros A.L."/>
            <person name="Soares M.A."/>
            <person name="de Oliveira L.M."/>
            <person name="Marini M.M."/>
            <person name="Villalobos-Duno H."/>
            <person name="Cunha M.M."/>
            <person name="de Hoog S."/>
            <person name="da Silveira J.F."/>
            <person name="Henrissat B."/>
            <person name="Nino-Vega G.A."/>
            <person name="Cisalpino P.S."/>
            <person name="Mora-Montes H.M."/>
            <person name="Almeida S.R."/>
            <person name="Stajich J.E."/>
            <person name="Lopes-Bezerra L.M."/>
            <person name="Vasconcelos A.T."/>
            <person name="Felipe M.S."/>
        </authorList>
    </citation>
    <scope>NUCLEOTIDE SEQUENCE [LARGE SCALE GENOMIC DNA]</scope>
    <source>
        <strain evidence="1 2">1099-18</strain>
    </source>
</reference>
<evidence type="ECO:0000313" key="2">
    <source>
        <dbReference type="Proteomes" id="UP000033710"/>
    </source>
</evidence>
<gene>
    <name evidence="1" type="ORF">SPSK_04564</name>
</gene>
<sequence>MSHQVARKHSFLQRKSEAAAASAIVKCMPCCQLVSAHCLAVDARRRSSAQPVLLHLANSYETKLSESKRSGLCLENKWGQTTCEPHERTGQNPKTSGQQHTILLMTDIRYAASVYGDHSSPPGRFWACLLAPFPPNTDGTKIFAMSRSDMSSLTYRILSAQQRTLGTLDGHTLRDALLLGQFCVISADGRQSELQL</sequence>
<proteinExistence type="predicted"/>
<protein>
    <submittedName>
        <fullName evidence="1">Uncharacterized protein</fullName>
    </submittedName>
</protein>
<evidence type="ECO:0000313" key="1">
    <source>
        <dbReference type="EMBL" id="KJR82871.1"/>
    </source>
</evidence>
<organism evidence="1 2">
    <name type="scientific">Sporothrix schenckii 1099-18</name>
    <dbReference type="NCBI Taxonomy" id="1397361"/>
    <lineage>
        <taxon>Eukaryota</taxon>
        <taxon>Fungi</taxon>
        <taxon>Dikarya</taxon>
        <taxon>Ascomycota</taxon>
        <taxon>Pezizomycotina</taxon>
        <taxon>Sordariomycetes</taxon>
        <taxon>Sordariomycetidae</taxon>
        <taxon>Ophiostomatales</taxon>
        <taxon>Ophiostomataceae</taxon>
        <taxon>Sporothrix</taxon>
    </lineage>
</organism>
<reference evidence="1 2" key="2">
    <citation type="journal article" date="2015" name="Eukaryot. Cell">
        <title>Asexual propagation of a virulent clone complex in a human and feline outbreak of sporotrichosis.</title>
        <authorList>
            <person name="Teixeira Mde M."/>
            <person name="Rodrigues A.M."/>
            <person name="Tsui C.K."/>
            <person name="de Almeida L.G."/>
            <person name="Van Diepeningen A.D."/>
            <person name="van den Ende B.G."/>
            <person name="Fernandes G.F."/>
            <person name="Kano R."/>
            <person name="Hamelin R.C."/>
            <person name="Lopes-Bezerra L.M."/>
            <person name="Vasconcelos A.T."/>
            <person name="de Hoog S."/>
            <person name="de Camargo Z.P."/>
            <person name="Felipe M.S."/>
        </authorList>
    </citation>
    <scope>NUCLEOTIDE SEQUENCE [LARGE SCALE GENOMIC DNA]</scope>
    <source>
        <strain evidence="1 2">1099-18</strain>
    </source>
</reference>
<dbReference type="Proteomes" id="UP000033710">
    <property type="component" value="Unassembled WGS sequence"/>
</dbReference>
<dbReference type="KEGG" id="ssck:SPSK_04564"/>
<name>A0A0F2M3X7_SPOSC</name>
<dbReference type="VEuPathDB" id="FungiDB:SPSK_04564"/>